<dbReference type="InterPro" id="IPR001667">
    <property type="entry name" value="DDH_dom"/>
</dbReference>
<dbReference type="Gene3D" id="3.10.310.30">
    <property type="match status" value="1"/>
</dbReference>
<evidence type="ECO:0000259" key="6">
    <source>
        <dbReference type="Pfam" id="PF01368"/>
    </source>
</evidence>
<dbReference type="InterPro" id="IPR003156">
    <property type="entry name" value="DHHA1_dom"/>
</dbReference>
<dbReference type="NCBIfam" id="TIGR00644">
    <property type="entry name" value="recJ"/>
    <property type="match status" value="1"/>
</dbReference>
<evidence type="ECO:0000256" key="1">
    <source>
        <dbReference type="ARBA" id="ARBA00005915"/>
    </source>
</evidence>
<dbReference type="InterPro" id="IPR004610">
    <property type="entry name" value="RecJ"/>
</dbReference>
<evidence type="ECO:0000313" key="9">
    <source>
        <dbReference type="EMBL" id="SFC21722.1"/>
    </source>
</evidence>
<dbReference type="Gene3D" id="3.90.1640.30">
    <property type="match status" value="1"/>
</dbReference>
<keyword evidence="10" id="KW-1185">Reference proteome</keyword>
<dbReference type="PANTHER" id="PTHR30255:SF2">
    <property type="entry name" value="SINGLE-STRANDED-DNA-SPECIFIC EXONUCLEASE RECJ"/>
    <property type="match status" value="1"/>
</dbReference>
<dbReference type="EMBL" id="FOLH01000003">
    <property type="protein sequence ID" value="SFC21722.1"/>
    <property type="molecule type" value="Genomic_DNA"/>
</dbReference>
<keyword evidence="5 9" id="KW-0269">Exonuclease</keyword>
<proteinExistence type="inferred from homology"/>
<dbReference type="STRING" id="1122252.SAMN05660443_1934"/>
<gene>
    <name evidence="9" type="ORF">SAMN05660443_1934</name>
</gene>
<accession>A0A1I1HDM3</accession>
<dbReference type="Proteomes" id="UP000199058">
    <property type="component" value="Unassembled WGS sequence"/>
</dbReference>
<dbReference type="InterPro" id="IPR041122">
    <property type="entry name" value="RecJ_OB"/>
</dbReference>
<feature type="domain" description="DHHA1" evidence="7">
    <location>
        <begin position="367"/>
        <end position="465"/>
    </location>
</feature>
<evidence type="ECO:0000256" key="2">
    <source>
        <dbReference type="ARBA" id="ARBA00019841"/>
    </source>
</evidence>
<dbReference type="GO" id="GO:0008409">
    <property type="term" value="F:5'-3' exonuclease activity"/>
    <property type="evidence" value="ECO:0007669"/>
    <property type="project" value="InterPro"/>
</dbReference>
<comment type="similarity">
    <text evidence="1">Belongs to the RecJ family.</text>
</comment>
<dbReference type="GO" id="GO:0006281">
    <property type="term" value="P:DNA repair"/>
    <property type="evidence" value="ECO:0007669"/>
    <property type="project" value="InterPro"/>
</dbReference>
<dbReference type="InterPro" id="IPR038763">
    <property type="entry name" value="DHH_sf"/>
</dbReference>
<dbReference type="GO" id="GO:0003676">
    <property type="term" value="F:nucleic acid binding"/>
    <property type="evidence" value="ECO:0007669"/>
    <property type="project" value="InterPro"/>
</dbReference>
<dbReference type="OrthoDB" id="9809852at2"/>
<dbReference type="Pfam" id="PF02272">
    <property type="entry name" value="DHHA1"/>
    <property type="match status" value="1"/>
</dbReference>
<evidence type="ECO:0000259" key="8">
    <source>
        <dbReference type="Pfam" id="PF17768"/>
    </source>
</evidence>
<dbReference type="GO" id="GO:0006310">
    <property type="term" value="P:DNA recombination"/>
    <property type="evidence" value="ECO:0007669"/>
    <property type="project" value="InterPro"/>
</dbReference>
<dbReference type="AlphaFoldDB" id="A0A1I1HDM3"/>
<dbReference type="SUPFAM" id="SSF64182">
    <property type="entry name" value="DHH phosphoesterases"/>
    <property type="match status" value="1"/>
</dbReference>
<evidence type="ECO:0000259" key="7">
    <source>
        <dbReference type="Pfam" id="PF02272"/>
    </source>
</evidence>
<dbReference type="RefSeq" id="WP_091962623.1">
    <property type="nucleotide sequence ID" value="NZ_FOLH01000003.1"/>
</dbReference>
<name>A0A1I1HDM3_9GAMM</name>
<keyword evidence="3" id="KW-0540">Nuclease</keyword>
<protein>
    <recommendedName>
        <fullName evidence="2">Single-stranded-DNA-specific exonuclease RecJ</fullName>
    </recommendedName>
</protein>
<evidence type="ECO:0000313" key="10">
    <source>
        <dbReference type="Proteomes" id="UP000199058"/>
    </source>
</evidence>
<sequence length="595" mass="64821">MTAPRARLVQRPINQALYQEALAEGVHPLQARILAGRLESIQGSLTSLVKPALKYLASPQSLKDIDRACQRLLDALQSGQRIGILTDYDVDGITSHVVIYRSLTEYFGVPPEKISSLIGHRIKDGYGVSDALVNRILDQSPRPEVIITADCGSSDEPRLARLKQAGIDVLVTDHHALPKEGPPPSAFAVINPTRSDCSYPDPTLAGCAVSWLLMSAFRSRLIEAGLLDAASPKLSALLPFVALGTVADCVSLGGSAANRAFVTQGLKLMNASDAPCWQAFREFQGERFDAFTAATLGFQLGPRINARSRMADPYAALHFLLASNLPEARRQLEVLDSDNQDRRFVEAEMTRTALDAALLQVKEGFQTLVTYVAEGHSGVQGIVASRLVEKLGRPAVVLTPGREAGHLNASARSVPGIYLREALQRVDDLHPGLLVRFGGHQGAAGLTLWSDKLAAFQQAFEQAIRLQLNGRTLEPSLYTDGELPDDLLCLETLDILTNLEPFGREFDPPLFEGLFVLEAIRTIGADQTHLLMEVASLETGKRLKAIWFRALSEEGEALPVTEGQQVRLAYRLDANHFRGKVSLQLLVSQAYVEAC</sequence>
<keyword evidence="4" id="KW-0378">Hydrolase</keyword>
<feature type="domain" description="DDH" evidence="6">
    <location>
        <begin position="81"/>
        <end position="218"/>
    </location>
</feature>
<evidence type="ECO:0000256" key="4">
    <source>
        <dbReference type="ARBA" id="ARBA00022801"/>
    </source>
</evidence>
<organism evidence="9 10">
    <name type="scientific">Marinospirillum celere</name>
    <dbReference type="NCBI Taxonomy" id="1122252"/>
    <lineage>
        <taxon>Bacteria</taxon>
        <taxon>Pseudomonadati</taxon>
        <taxon>Pseudomonadota</taxon>
        <taxon>Gammaproteobacteria</taxon>
        <taxon>Oceanospirillales</taxon>
        <taxon>Oceanospirillaceae</taxon>
        <taxon>Marinospirillum</taxon>
    </lineage>
</organism>
<evidence type="ECO:0000256" key="5">
    <source>
        <dbReference type="ARBA" id="ARBA00022839"/>
    </source>
</evidence>
<dbReference type="PANTHER" id="PTHR30255">
    <property type="entry name" value="SINGLE-STRANDED-DNA-SPECIFIC EXONUCLEASE RECJ"/>
    <property type="match status" value="1"/>
</dbReference>
<reference evidence="9 10" key="1">
    <citation type="submission" date="2016-10" db="EMBL/GenBank/DDBJ databases">
        <authorList>
            <person name="de Groot N.N."/>
        </authorList>
    </citation>
    <scope>NUCLEOTIDE SEQUENCE [LARGE SCALE GENOMIC DNA]</scope>
    <source>
        <strain evidence="9 10">DSM 18438</strain>
    </source>
</reference>
<dbReference type="Pfam" id="PF17768">
    <property type="entry name" value="RecJ_OB"/>
    <property type="match status" value="1"/>
</dbReference>
<dbReference type="Pfam" id="PF01368">
    <property type="entry name" value="DHH"/>
    <property type="match status" value="1"/>
</dbReference>
<feature type="domain" description="RecJ OB" evidence="8">
    <location>
        <begin position="479"/>
        <end position="588"/>
    </location>
</feature>
<dbReference type="InterPro" id="IPR051673">
    <property type="entry name" value="SSDNA_exonuclease_RecJ"/>
</dbReference>
<evidence type="ECO:0000256" key="3">
    <source>
        <dbReference type="ARBA" id="ARBA00022722"/>
    </source>
</evidence>